<dbReference type="InterPro" id="IPR007685">
    <property type="entry name" value="RelA_SpoT"/>
</dbReference>
<dbReference type="InterPro" id="IPR043519">
    <property type="entry name" value="NT_sf"/>
</dbReference>
<organism evidence="3 4">
    <name type="scientific">Metabacillus sediminis</name>
    <dbReference type="NCBI Taxonomy" id="3117746"/>
    <lineage>
        <taxon>Bacteria</taxon>
        <taxon>Bacillati</taxon>
        <taxon>Bacillota</taxon>
        <taxon>Bacilli</taxon>
        <taxon>Bacillales</taxon>
        <taxon>Bacillaceae</taxon>
        <taxon>Metabacillus</taxon>
    </lineage>
</organism>
<gene>
    <name evidence="3" type="ORF">WCV65_08940</name>
</gene>
<dbReference type="Proteomes" id="UP001377337">
    <property type="component" value="Chromosome"/>
</dbReference>
<proteinExistence type="predicted"/>
<dbReference type="Gene3D" id="3.30.460.10">
    <property type="entry name" value="Beta Polymerase, domain 2"/>
    <property type="match status" value="1"/>
</dbReference>
<dbReference type="Gene3D" id="1.10.287.860">
    <property type="entry name" value="Nucleotidyltransferase"/>
    <property type="match status" value="1"/>
</dbReference>
<dbReference type="SUPFAM" id="SSF81301">
    <property type="entry name" value="Nucleotidyltransferase"/>
    <property type="match status" value="1"/>
</dbReference>
<evidence type="ECO:0000256" key="1">
    <source>
        <dbReference type="ARBA" id="ARBA00004976"/>
    </source>
</evidence>
<accession>A0ABZ2NM44</accession>
<evidence type="ECO:0000313" key="4">
    <source>
        <dbReference type="Proteomes" id="UP001377337"/>
    </source>
</evidence>
<name>A0ABZ2NM44_9BACI</name>
<evidence type="ECO:0000313" key="3">
    <source>
        <dbReference type="EMBL" id="WXB98584.1"/>
    </source>
</evidence>
<dbReference type="PANTHER" id="PTHR47837">
    <property type="entry name" value="GTP PYROPHOSPHOKINASE YJBM"/>
    <property type="match status" value="1"/>
</dbReference>
<sequence length="213" mass="25039">MNSEMAQWRDFLMPYKFALDECKLKINMIKEEAFISGSYHPIEHVKARIKQPDSIFRKLKRKGIEPTLMNAADHLQDVAGVRIVCSFVKDIYLVAQQIEERTDMSILEKKDYIQNPKPNGYQSMHYIAEVPVTLKQGVKKVKVEIQLRTLAMDFWASLEHKIFYKFEREIPDYLKQDLYEAAMAVQLLDQKMEHIRDEIGTIEDSRDQILMPL</sequence>
<dbReference type="SMART" id="SM00954">
    <property type="entry name" value="RelA_SpoT"/>
    <property type="match status" value="1"/>
</dbReference>
<dbReference type="InterPro" id="IPR052366">
    <property type="entry name" value="GTP_Pyrophosphokinase"/>
</dbReference>
<dbReference type="RefSeq" id="WP_035413113.1">
    <property type="nucleotide sequence ID" value="NZ_CP147407.1"/>
</dbReference>
<reference evidence="3 4" key="1">
    <citation type="submission" date="2024-02" db="EMBL/GenBank/DDBJ databases">
        <title>Seven novel Bacillus-like species.</title>
        <authorList>
            <person name="Liu G."/>
        </authorList>
    </citation>
    <scope>NUCLEOTIDE SEQUENCE [LARGE SCALE GENOMIC DNA]</scope>
    <source>
        <strain evidence="3 4">FJAT-52054</strain>
    </source>
</reference>
<dbReference type="EMBL" id="CP147407">
    <property type="protein sequence ID" value="WXB98584.1"/>
    <property type="molecule type" value="Genomic_DNA"/>
</dbReference>
<evidence type="ECO:0000259" key="2">
    <source>
        <dbReference type="SMART" id="SM00954"/>
    </source>
</evidence>
<feature type="domain" description="RelA/SpoT" evidence="2">
    <location>
        <begin position="47"/>
        <end position="170"/>
    </location>
</feature>
<protein>
    <submittedName>
        <fullName evidence="3">GTP pyrophosphokinase family protein</fullName>
    </submittedName>
</protein>
<dbReference type="CDD" id="cd05399">
    <property type="entry name" value="NT_Rel-Spo_like"/>
    <property type="match status" value="1"/>
</dbReference>
<comment type="pathway">
    <text evidence="1">Purine metabolism; ppGpp biosynthesis; ppGpp from GTP: step 1/2.</text>
</comment>
<keyword evidence="4" id="KW-1185">Reference proteome</keyword>
<dbReference type="PANTHER" id="PTHR47837:SF2">
    <property type="entry name" value="GTP PYROPHOSPHOKINASE YWAC"/>
    <property type="match status" value="1"/>
</dbReference>
<dbReference type="Pfam" id="PF04607">
    <property type="entry name" value="RelA_SpoT"/>
    <property type="match status" value="1"/>
</dbReference>